<sequence>MIKKVRVSILIEVDENRGIDLKDPTNYNLVLLDHDSIIFDVDLKRKGEGAYRPRVRIEN</sequence>
<proteinExistence type="predicted"/>
<gene>
    <name evidence="1" type="ORF">UFOVP621_95</name>
</gene>
<name>A0A6J5NCX6_9CAUD</name>
<reference evidence="1" key="1">
    <citation type="submission" date="2020-04" db="EMBL/GenBank/DDBJ databases">
        <authorList>
            <person name="Chiriac C."/>
            <person name="Salcher M."/>
            <person name="Ghai R."/>
            <person name="Kavagutti S V."/>
        </authorList>
    </citation>
    <scope>NUCLEOTIDE SEQUENCE</scope>
</reference>
<dbReference type="EMBL" id="LR796586">
    <property type="protein sequence ID" value="CAB4153319.1"/>
    <property type="molecule type" value="Genomic_DNA"/>
</dbReference>
<evidence type="ECO:0000313" key="1">
    <source>
        <dbReference type="EMBL" id="CAB4153319.1"/>
    </source>
</evidence>
<accession>A0A6J5NCX6</accession>
<organism evidence="1">
    <name type="scientific">uncultured Caudovirales phage</name>
    <dbReference type="NCBI Taxonomy" id="2100421"/>
    <lineage>
        <taxon>Viruses</taxon>
        <taxon>Duplodnaviria</taxon>
        <taxon>Heunggongvirae</taxon>
        <taxon>Uroviricota</taxon>
        <taxon>Caudoviricetes</taxon>
        <taxon>Peduoviridae</taxon>
        <taxon>Maltschvirus</taxon>
        <taxon>Maltschvirus maltsch</taxon>
    </lineage>
</organism>
<protein>
    <submittedName>
        <fullName evidence="1">Uncharacterized protein</fullName>
    </submittedName>
</protein>